<sequence>MNRYVAILLWVLGAPCAMAQDHALPTLFDVTGVASDDVLNIRAQPDASAPILESLPPDATAIEITAERDGWGRLNVGETVGWVSLRYLVDQPQVWQAGRLPDGFSCFGTEPFWALTVRDGHLTLQQPGEEGQSYPVQDVLDRGFAQDRLRAVLADGASVIATPQQCSDGMSDRLYALRASVILSASPPRLLDGCCSVQP</sequence>
<feature type="chain" id="PRO_5045328265" evidence="1">
    <location>
        <begin position="20"/>
        <end position="199"/>
    </location>
</feature>
<proteinExistence type="predicted"/>
<keyword evidence="4" id="KW-1185">Reference proteome</keyword>
<evidence type="ECO:0000313" key="4">
    <source>
        <dbReference type="Proteomes" id="UP001165641"/>
    </source>
</evidence>
<organism evidence="3 4">
    <name type="scientific">Paracoccus onchidii</name>
    <dbReference type="NCBI Taxonomy" id="3017813"/>
    <lineage>
        <taxon>Bacteria</taxon>
        <taxon>Pseudomonadati</taxon>
        <taxon>Pseudomonadota</taxon>
        <taxon>Alphaproteobacteria</taxon>
        <taxon>Rhodobacterales</taxon>
        <taxon>Paracoccaceae</taxon>
        <taxon>Paracoccus</taxon>
    </lineage>
</organism>
<feature type="signal peptide" evidence="1">
    <location>
        <begin position="1"/>
        <end position="19"/>
    </location>
</feature>
<evidence type="ECO:0000313" key="3">
    <source>
        <dbReference type="EMBL" id="MDB6178111.1"/>
    </source>
</evidence>
<protein>
    <submittedName>
        <fullName evidence="3">SH3 domain-containing protein</fullName>
    </submittedName>
</protein>
<dbReference type="EMBL" id="JAQBIE010000013">
    <property type="protein sequence ID" value="MDB6178111.1"/>
    <property type="molecule type" value="Genomic_DNA"/>
</dbReference>
<comment type="caution">
    <text evidence="3">The sequence shown here is derived from an EMBL/GenBank/DDBJ whole genome shotgun (WGS) entry which is preliminary data.</text>
</comment>
<dbReference type="RefSeq" id="WP_271889232.1">
    <property type="nucleotide sequence ID" value="NZ_JAQBIE010000013.1"/>
</dbReference>
<evidence type="ECO:0000259" key="2">
    <source>
        <dbReference type="Pfam" id="PF08239"/>
    </source>
</evidence>
<feature type="domain" description="SH3b" evidence="2">
    <location>
        <begin position="37"/>
        <end position="88"/>
    </location>
</feature>
<dbReference type="Pfam" id="PF08239">
    <property type="entry name" value="SH3_3"/>
    <property type="match status" value="1"/>
</dbReference>
<reference evidence="3" key="1">
    <citation type="submission" date="2022-12" db="EMBL/GenBank/DDBJ databases">
        <title>Paracoccus onchidii sp. nov., isolated from a marine invertebrate from the South China Sea.</title>
        <authorList>
            <person name="Xu S."/>
            <person name="Liu Z."/>
            <person name="Xu Y."/>
        </authorList>
    </citation>
    <scope>NUCLEOTIDE SEQUENCE</scope>
    <source>
        <strain evidence="3">Z330</strain>
    </source>
</reference>
<accession>A0ABT4ZHA4</accession>
<name>A0ABT4ZHA4_9RHOB</name>
<evidence type="ECO:0000256" key="1">
    <source>
        <dbReference type="SAM" id="SignalP"/>
    </source>
</evidence>
<gene>
    <name evidence="3" type="ORF">PAF17_11450</name>
</gene>
<dbReference type="Gene3D" id="2.30.30.40">
    <property type="entry name" value="SH3 Domains"/>
    <property type="match status" value="1"/>
</dbReference>
<keyword evidence="1" id="KW-0732">Signal</keyword>
<dbReference type="Proteomes" id="UP001165641">
    <property type="component" value="Unassembled WGS sequence"/>
</dbReference>
<dbReference type="InterPro" id="IPR003646">
    <property type="entry name" value="SH3-like_bac-type"/>
</dbReference>